<dbReference type="SUPFAM" id="SSF143800">
    <property type="entry name" value="L28p-like"/>
    <property type="match status" value="1"/>
</dbReference>
<comment type="similarity">
    <text evidence="1 5">Belongs to the bacterial ribosomal protein bL28 family.</text>
</comment>
<organism evidence="6 7">
    <name type="scientific">candidate division TA06 bacterium</name>
    <dbReference type="NCBI Taxonomy" id="2250710"/>
    <lineage>
        <taxon>Bacteria</taxon>
        <taxon>Bacteria division TA06</taxon>
    </lineage>
</organism>
<dbReference type="GO" id="GO:0006412">
    <property type="term" value="P:translation"/>
    <property type="evidence" value="ECO:0007669"/>
    <property type="project" value="UniProtKB-UniRule"/>
</dbReference>
<dbReference type="Gene3D" id="2.30.170.40">
    <property type="entry name" value="Ribosomal protein L28/L24"/>
    <property type="match status" value="1"/>
</dbReference>
<dbReference type="GO" id="GO:0005840">
    <property type="term" value="C:ribosome"/>
    <property type="evidence" value="ECO:0007669"/>
    <property type="project" value="UniProtKB-KW"/>
</dbReference>
<dbReference type="GO" id="GO:0003735">
    <property type="term" value="F:structural constituent of ribosome"/>
    <property type="evidence" value="ECO:0007669"/>
    <property type="project" value="InterPro"/>
</dbReference>
<evidence type="ECO:0000256" key="3">
    <source>
        <dbReference type="ARBA" id="ARBA00023274"/>
    </source>
</evidence>
<name>A0A660S502_UNCT6</name>
<dbReference type="NCBIfam" id="TIGR00009">
    <property type="entry name" value="L28"/>
    <property type="match status" value="1"/>
</dbReference>
<accession>A0A660S502</accession>
<keyword evidence="2 5" id="KW-0689">Ribosomal protein</keyword>
<keyword evidence="3 5" id="KW-0687">Ribonucleoprotein</keyword>
<proteinExistence type="inferred from homology"/>
<evidence type="ECO:0000256" key="5">
    <source>
        <dbReference type="HAMAP-Rule" id="MF_00373"/>
    </source>
</evidence>
<dbReference type="PANTHER" id="PTHR39080">
    <property type="entry name" value="50S RIBOSOMAL PROTEIN L28"/>
    <property type="match status" value="1"/>
</dbReference>
<dbReference type="Pfam" id="PF00830">
    <property type="entry name" value="Ribosomal_L28"/>
    <property type="match status" value="1"/>
</dbReference>
<dbReference type="PANTHER" id="PTHR39080:SF1">
    <property type="entry name" value="LARGE RIBOSOMAL SUBUNIT PROTEIN BL28A"/>
    <property type="match status" value="1"/>
</dbReference>
<protein>
    <recommendedName>
        <fullName evidence="4 5">Large ribosomal subunit protein bL28</fullName>
    </recommendedName>
</protein>
<comment type="caution">
    <text evidence="6">The sequence shown here is derived from an EMBL/GenBank/DDBJ whole genome shotgun (WGS) entry which is preliminary data.</text>
</comment>
<dbReference type="InterPro" id="IPR037147">
    <property type="entry name" value="Ribosomal_bL28_sf"/>
</dbReference>
<dbReference type="AlphaFoldDB" id="A0A660S502"/>
<evidence type="ECO:0000256" key="4">
    <source>
        <dbReference type="ARBA" id="ARBA00035174"/>
    </source>
</evidence>
<dbReference type="Proteomes" id="UP000282321">
    <property type="component" value="Unassembled WGS sequence"/>
</dbReference>
<dbReference type="InterPro" id="IPR034704">
    <property type="entry name" value="Ribosomal_bL28/bL31-like_sf"/>
</dbReference>
<dbReference type="InterPro" id="IPR001383">
    <property type="entry name" value="Ribosomal_bL28_bact-type"/>
</dbReference>
<dbReference type="InterPro" id="IPR026569">
    <property type="entry name" value="Ribosomal_bL28"/>
</dbReference>
<dbReference type="EMBL" id="QNBC01000147">
    <property type="protein sequence ID" value="RKX64601.1"/>
    <property type="molecule type" value="Genomic_DNA"/>
</dbReference>
<dbReference type="InterPro" id="IPR050096">
    <property type="entry name" value="Bacterial_rp_bL28"/>
</dbReference>
<dbReference type="HAMAP" id="MF_00373">
    <property type="entry name" value="Ribosomal_bL28"/>
    <property type="match status" value="1"/>
</dbReference>
<gene>
    <name evidence="5 6" type="primary">rpmB</name>
    <name evidence="6" type="ORF">DRP44_08020</name>
</gene>
<evidence type="ECO:0000313" key="7">
    <source>
        <dbReference type="Proteomes" id="UP000282321"/>
    </source>
</evidence>
<evidence type="ECO:0000256" key="2">
    <source>
        <dbReference type="ARBA" id="ARBA00022980"/>
    </source>
</evidence>
<sequence>MGKKCEICGKSYQMGANVSHAHNVSKKKFKANLHRVKVNMNGTVKHIYVCSKCLKANKVVKA</sequence>
<evidence type="ECO:0000256" key="1">
    <source>
        <dbReference type="ARBA" id="ARBA00008760"/>
    </source>
</evidence>
<reference evidence="6 7" key="1">
    <citation type="submission" date="2018-06" db="EMBL/GenBank/DDBJ databases">
        <title>Extensive metabolic versatility and redundancy in microbially diverse, dynamic hydrothermal sediments.</title>
        <authorList>
            <person name="Dombrowski N."/>
            <person name="Teske A."/>
            <person name="Baker B.J."/>
        </authorList>
    </citation>
    <scope>NUCLEOTIDE SEQUENCE [LARGE SCALE GENOMIC DNA]</scope>
    <source>
        <strain evidence="6">B35_G9</strain>
    </source>
</reference>
<dbReference type="GO" id="GO:1990904">
    <property type="term" value="C:ribonucleoprotein complex"/>
    <property type="evidence" value="ECO:0007669"/>
    <property type="project" value="UniProtKB-KW"/>
</dbReference>
<evidence type="ECO:0000313" key="6">
    <source>
        <dbReference type="EMBL" id="RKX64601.1"/>
    </source>
</evidence>